<feature type="transmembrane region" description="Helical" evidence="2">
    <location>
        <begin position="453"/>
        <end position="474"/>
    </location>
</feature>
<evidence type="ECO:0008006" key="5">
    <source>
        <dbReference type="Google" id="ProtNLM"/>
    </source>
</evidence>
<reference evidence="3 4" key="1">
    <citation type="journal article" date="2014" name="Genome Biol. Evol.">
        <title>Comparative genomics and transcriptomics analyses reveal divergent lifestyle features of nematode endoparasitic fungus Hirsutella minnesotensis.</title>
        <authorList>
            <person name="Lai Y."/>
            <person name="Liu K."/>
            <person name="Zhang X."/>
            <person name="Zhang X."/>
            <person name="Li K."/>
            <person name="Wang N."/>
            <person name="Shu C."/>
            <person name="Wu Y."/>
            <person name="Wang C."/>
            <person name="Bushley K.E."/>
            <person name="Xiang M."/>
            <person name="Liu X."/>
        </authorList>
    </citation>
    <scope>NUCLEOTIDE SEQUENCE [LARGE SCALE GENOMIC DNA]</scope>
    <source>
        <strain evidence="3 4">3608</strain>
    </source>
</reference>
<feature type="transmembrane region" description="Helical" evidence="2">
    <location>
        <begin position="416"/>
        <end position="441"/>
    </location>
</feature>
<evidence type="ECO:0000313" key="3">
    <source>
        <dbReference type="EMBL" id="KJZ76209.1"/>
    </source>
</evidence>
<keyword evidence="4" id="KW-1185">Reference proteome</keyword>
<sequence>MGGWTTQTRRVPRRAISAAFNDMDQDQGDSRDMRTSSNSSASSGVSHDSKRQVDIIRVDIELQNQDVIDIDDNAGDEEVDAGSGLAAEQSPSTLDRVMGWVTPKSSYDTSPPPDGGLVAWLQCMSETDDFGHGRAFQTSLRGSLLSFLSVVPQSSWLAGQLAHTSSIIGLVGHLVTFNTTGWINSSGTFQAYYTGLLGRPPSDVAWIGSLNVFLLFFVGTLTGRLVDAGHFRLVFGVGTVLLGVGIFSVSACRTYWQLVATGGLVFAVMVRQLLLSIGFPWTVRVIGLVQLATMIVANVLARPRTKPRKRGPLVEWSAFRELNYTFYAVGSFFNFVGIYFAFFYTAAFSRDALRPPLSYSESLNLLLVLNGAGVIGRILPNYVADQVGALNISIPTFAISSVLVFCFMAIRSPTALYAWVVPYGIVAAADQSLFPAVISLLTTDVRKLGVRMGMVFTIISFASLTGPPIAGAIIASSGGYAGAEAFAGGSFAMGCGFLVAAKVATMRATGQRWADKI</sequence>
<gene>
    <name evidence="3" type="ORF">HIM_04291</name>
</gene>
<organism evidence="3 4">
    <name type="scientific">Hirsutella minnesotensis 3608</name>
    <dbReference type="NCBI Taxonomy" id="1043627"/>
    <lineage>
        <taxon>Eukaryota</taxon>
        <taxon>Fungi</taxon>
        <taxon>Dikarya</taxon>
        <taxon>Ascomycota</taxon>
        <taxon>Pezizomycotina</taxon>
        <taxon>Sordariomycetes</taxon>
        <taxon>Hypocreomycetidae</taxon>
        <taxon>Hypocreales</taxon>
        <taxon>Ophiocordycipitaceae</taxon>
        <taxon>Hirsutella</taxon>
    </lineage>
</organism>
<keyword evidence="2" id="KW-0472">Membrane</keyword>
<feature type="compositionally biased region" description="Low complexity" evidence="1">
    <location>
        <begin position="36"/>
        <end position="46"/>
    </location>
</feature>
<dbReference type="EMBL" id="KQ030512">
    <property type="protein sequence ID" value="KJZ76209.1"/>
    <property type="molecule type" value="Genomic_DNA"/>
</dbReference>
<feature type="transmembrane region" description="Helical" evidence="2">
    <location>
        <begin position="392"/>
        <end position="410"/>
    </location>
</feature>
<dbReference type="OrthoDB" id="6499973at2759"/>
<feature type="transmembrane region" description="Helical" evidence="2">
    <location>
        <begin position="322"/>
        <end position="342"/>
    </location>
</feature>
<keyword evidence="2" id="KW-0812">Transmembrane</keyword>
<dbReference type="Proteomes" id="UP000054481">
    <property type="component" value="Unassembled WGS sequence"/>
</dbReference>
<feature type="transmembrane region" description="Helical" evidence="2">
    <location>
        <begin position="229"/>
        <end position="248"/>
    </location>
</feature>
<feature type="region of interest" description="Disordered" evidence="1">
    <location>
        <begin position="1"/>
        <end position="50"/>
    </location>
</feature>
<protein>
    <recommendedName>
        <fullName evidence="5">Major facilitator superfamily (MFS) profile domain-containing protein</fullName>
    </recommendedName>
</protein>
<proteinExistence type="predicted"/>
<dbReference type="AlphaFoldDB" id="A0A0F8A5Z9"/>
<accession>A0A0F8A5Z9</accession>
<dbReference type="InterPro" id="IPR036259">
    <property type="entry name" value="MFS_trans_sf"/>
</dbReference>
<feature type="transmembrane region" description="Helical" evidence="2">
    <location>
        <begin position="281"/>
        <end position="301"/>
    </location>
</feature>
<feature type="transmembrane region" description="Helical" evidence="2">
    <location>
        <begin position="204"/>
        <end position="223"/>
    </location>
</feature>
<name>A0A0F8A5Z9_9HYPO</name>
<evidence type="ECO:0000313" key="4">
    <source>
        <dbReference type="Proteomes" id="UP000054481"/>
    </source>
</evidence>
<evidence type="ECO:0000256" key="2">
    <source>
        <dbReference type="SAM" id="Phobius"/>
    </source>
</evidence>
<dbReference type="PANTHER" id="PTHR11360">
    <property type="entry name" value="MONOCARBOXYLATE TRANSPORTER"/>
    <property type="match status" value="1"/>
</dbReference>
<dbReference type="SUPFAM" id="SSF103473">
    <property type="entry name" value="MFS general substrate transporter"/>
    <property type="match status" value="1"/>
</dbReference>
<evidence type="ECO:0000256" key="1">
    <source>
        <dbReference type="SAM" id="MobiDB-lite"/>
    </source>
</evidence>
<dbReference type="InterPro" id="IPR050327">
    <property type="entry name" value="Proton-linked_MCT"/>
</dbReference>
<keyword evidence="2" id="KW-1133">Transmembrane helix</keyword>
<dbReference type="Gene3D" id="1.20.1250.20">
    <property type="entry name" value="MFS general substrate transporter like domains"/>
    <property type="match status" value="1"/>
</dbReference>
<feature type="transmembrane region" description="Helical" evidence="2">
    <location>
        <begin position="362"/>
        <end position="380"/>
    </location>
</feature>
<dbReference type="PANTHER" id="PTHR11360:SF130">
    <property type="entry name" value="MAJOR FACILITATOR SUPERFAMILY (MFS) PROFILE DOMAIN-CONTAINING PROTEIN-RELATED"/>
    <property type="match status" value="1"/>
</dbReference>
<feature type="transmembrane region" description="Helical" evidence="2">
    <location>
        <begin position="486"/>
        <end position="504"/>
    </location>
</feature>